<dbReference type="AlphaFoldDB" id="A0A011UIR0"/>
<dbReference type="OrthoDB" id="1814359at2"/>
<dbReference type="InterPro" id="IPR007345">
    <property type="entry name" value="Polysacch_pyruvyl_Trfase"/>
</dbReference>
<dbReference type="InterPro" id="IPR017946">
    <property type="entry name" value="PLC-like_Pdiesterase_TIM-brl"/>
</dbReference>
<evidence type="ECO:0000259" key="1">
    <source>
        <dbReference type="Pfam" id="PF04230"/>
    </source>
</evidence>
<evidence type="ECO:0000313" key="3">
    <source>
        <dbReference type="Proteomes" id="UP000021369"/>
    </source>
</evidence>
<dbReference type="SUPFAM" id="SSF51695">
    <property type="entry name" value="PLC-like phosphodiesterases"/>
    <property type="match status" value="1"/>
</dbReference>
<sequence length="609" mass="69215">MEQGLKILLVCITNKNYGDTIIADCTEYLMHKALGRADKTAKVLRYSIMSCDLHQIRYVDAVVFAGGGLIKYEHEDFCERISEIVEEAEKCGVPVFLNAMGVEGYDENNERCQRLKRALNSETVKAVTIRDDYELFKNEYAVRKGLRVKPVFDTAVWADKVYREVPEKSDVIGLNVARGDIFADYGAADIDEEYMLAFWKDLTGKLTERGLKWKIFTNGFDSDEKFAVKLCKMLGCEKLPQVGSSRQLVKYLCGFKAVVAVRMHACITSCALGLPCVGLVWNDKLRMWGEKIGTPERYIEPEELNADKVMIMLDRAMFEGGKSAGAVSKLWAPYELKRFLKKECRPRGAKNEDRPSDKIMEVGLGGIQHKYKALNNLCEMRRRLENGCTVFEADVRLTSDLKAVCVNSWSEKNLKMLGIEYNENSRLGIPSKDFLTAKYDGKYKTCSFEEVAKEFAVRGNARLMIDIGIPPKEQHEDLLKETAKILKATGLGKKRTMIRFQREKDIKFWKTLECDCTIVYFLKDSTDPAEREDYRNKAFAVCKKYGIDTISMVAQTYTEDTAELLKAKKLKPVILSCDKVGDAVEMIERGAYLVGSNFYSARYIKDLTT</sequence>
<dbReference type="EMBL" id="JEOB01000001">
    <property type="protein sequence ID" value="EXM40539.1"/>
    <property type="molecule type" value="Genomic_DNA"/>
</dbReference>
<accession>A0A011UIR0</accession>
<protein>
    <recommendedName>
        <fullName evidence="1">Polysaccharide pyruvyl transferase domain-containing protein</fullName>
    </recommendedName>
</protein>
<dbReference type="RefSeq" id="WP_037284476.1">
    <property type="nucleotide sequence ID" value="NZ_JEOB01000001.1"/>
</dbReference>
<dbReference type="Pfam" id="PF04230">
    <property type="entry name" value="PS_pyruv_trans"/>
    <property type="match status" value="1"/>
</dbReference>
<name>A0A011UIR0_RUMAL</name>
<keyword evidence="3" id="KW-1185">Reference proteome</keyword>
<feature type="domain" description="Polysaccharide pyruvyl transferase" evidence="1">
    <location>
        <begin position="16"/>
        <end position="282"/>
    </location>
</feature>
<organism evidence="2 3">
    <name type="scientific">Ruminococcus albus SY3</name>
    <dbReference type="NCBI Taxonomy" id="1341156"/>
    <lineage>
        <taxon>Bacteria</taxon>
        <taxon>Bacillati</taxon>
        <taxon>Bacillota</taxon>
        <taxon>Clostridia</taxon>
        <taxon>Eubacteriales</taxon>
        <taxon>Oscillospiraceae</taxon>
        <taxon>Ruminococcus</taxon>
    </lineage>
</organism>
<proteinExistence type="predicted"/>
<dbReference type="GO" id="GO:0008081">
    <property type="term" value="F:phosphoric diester hydrolase activity"/>
    <property type="evidence" value="ECO:0007669"/>
    <property type="project" value="InterPro"/>
</dbReference>
<dbReference type="GO" id="GO:0006629">
    <property type="term" value="P:lipid metabolic process"/>
    <property type="evidence" value="ECO:0007669"/>
    <property type="project" value="InterPro"/>
</dbReference>
<dbReference type="Proteomes" id="UP000021369">
    <property type="component" value="Unassembled WGS sequence"/>
</dbReference>
<reference evidence="2 3" key="1">
    <citation type="submission" date="2013-06" db="EMBL/GenBank/DDBJ databases">
        <title>Rumen cellulosomics: divergent fiber-degrading strategies revealed by comparative genome-wide analysis of six Ruminococcal strains.</title>
        <authorList>
            <person name="Dassa B."/>
            <person name="Borovok I."/>
            <person name="Lamed R."/>
            <person name="Flint H."/>
            <person name="Yeoman C.J."/>
            <person name="White B."/>
            <person name="Bayer E.A."/>
        </authorList>
    </citation>
    <scope>NUCLEOTIDE SEQUENCE [LARGE SCALE GENOMIC DNA]</scope>
    <source>
        <strain evidence="2 3">SY3</strain>
    </source>
</reference>
<comment type="caution">
    <text evidence="2">The sequence shown here is derived from an EMBL/GenBank/DDBJ whole genome shotgun (WGS) entry which is preliminary data.</text>
</comment>
<dbReference type="Gene3D" id="3.20.20.190">
    <property type="entry name" value="Phosphatidylinositol (PI) phosphodiesterase"/>
    <property type="match status" value="1"/>
</dbReference>
<gene>
    <name evidence="2" type="ORF">RASY3_01385</name>
</gene>
<dbReference type="PATRIC" id="fig|1341156.4.peg.805"/>
<evidence type="ECO:0000313" key="2">
    <source>
        <dbReference type="EMBL" id="EXM40539.1"/>
    </source>
</evidence>